<comment type="caution">
    <text evidence="1">The sequence shown here is derived from an EMBL/GenBank/DDBJ whole genome shotgun (WGS) entry which is preliminary data.</text>
</comment>
<keyword evidence="2" id="KW-1185">Reference proteome</keyword>
<dbReference type="AlphaFoldDB" id="A0A3R9R451"/>
<organism evidence="1 2">
    <name type="scientific">Candidatus Methanodesulfokora washburnensis</name>
    <dbReference type="NCBI Taxonomy" id="2478471"/>
    <lineage>
        <taxon>Archaea</taxon>
        <taxon>Thermoproteota</taxon>
        <taxon>Candidatus Korarchaeia</taxon>
        <taxon>Candidatus Korarchaeia incertae sedis</taxon>
        <taxon>Candidatus Methanodesulfokora</taxon>
    </lineage>
</organism>
<accession>A0A3R9R451</accession>
<evidence type="ECO:0000313" key="2">
    <source>
        <dbReference type="Proteomes" id="UP000277582"/>
    </source>
</evidence>
<gene>
    <name evidence="1" type="ORF">D6D85_08225</name>
</gene>
<name>A0A3R9R451_9CREN</name>
<evidence type="ECO:0000313" key="1">
    <source>
        <dbReference type="EMBL" id="RSN74345.1"/>
    </source>
</evidence>
<protein>
    <submittedName>
        <fullName evidence="1">PqqD family peptide modification chaperone</fullName>
    </submittedName>
</protein>
<dbReference type="InterPro" id="IPR008792">
    <property type="entry name" value="PQQD"/>
</dbReference>
<reference evidence="1 2" key="1">
    <citation type="submission" date="2018-10" db="EMBL/GenBank/DDBJ databases">
        <title>Co-occurring genomic capacity for anaerobic methane metabolism and dissimilatory sulfite reduction discovered in the Korarchaeota.</title>
        <authorList>
            <person name="Mckay L.J."/>
            <person name="Dlakic M."/>
            <person name="Fields M.W."/>
            <person name="Delmont T.O."/>
            <person name="Eren A.M."/>
            <person name="Jay Z.J."/>
            <person name="Klingelsmith K.B."/>
            <person name="Rusch D.B."/>
            <person name="Inskeep W.P."/>
        </authorList>
    </citation>
    <scope>NUCLEOTIDE SEQUENCE [LARGE SCALE GENOMIC DNA]</scope>
    <source>
        <strain evidence="1 2">MDKW</strain>
    </source>
</reference>
<dbReference type="EMBL" id="RCOS01000096">
    <property type="protein sequence ID" value="RSN74345.1"/>
    <property type="molecule type" value="Genomic_DNA"/>
</dbReference>
<sequence>MKCLAEYHLKESCHLEGNILHDENTSNEYEFSDEAAIVLSLIVDSWRTPQGVVDLLKEEFVIDNEAELLKEIEKFFESLVNEGLVEKR</sequence>
<dbReference type="Pfam" id="PF05402">
    <property type="entry name" value="PqqD"/>
    <property type="match status" value="1"/>
</dbReference>
<proteinExistence type="predicted"/>
<dbReference type="Proteomes" id="UP000277582">
    <property type="component" value="Unassembled WGS sequence"/>
</dbReference>